<dbReference type="AlphaFoldDB" id="A0A7V3J905"/>
<comment type="caution">
    <text evidence="1">The sequence shown here is derived from an EMBL/GenBank/DDBJ whole genome shotgun (WGS) entry which is preliminary data.</text>
</comment>
<gene>
    <name evidence="1" type="ORF">ENV41_00300</name>
</gene>
<proteinExistence type="predicted"/>
<reference evidence="1" key="1">
    <citation type="journal article" date="2020" name="mSystems">
        <title>Genome- and Community-Level Interaction Insights into Carbon Utilization and Element Cycling Functions of Hydrothermarchaeota in Hydrothermal Sediment.</title>
        <authorList>
            <person name="Zhou Z."/>
            <person name="Liu Y."/>
            <person name="Xu W."/>
            <person name="Pan J."/>
            <person name="Luo Z.H."/>
            <person name="Li M."/>
        </authorList>
    </citation>
    <scope>NUCLEOTIDE SEQUENCE [LARGE SCALE GENOMIC DNA]</scope>
    <source>
        <strain evidence="1">SpSt-757</strain>
    </source>
</reference>
<dbReference type="EMBL" id="DTGG01000014">
    <property type="protein sequence ID" value="HFZ08560.1"/>
    <property type="molecule type" value="Genomic_DNA"/>
</dbReference>
<organism evidence="1">
    <name type="scientific">candidate division CPR3 bacterium</name>
    <dbReference type="NCBI Taxonomy" id="2268181"/>
    <lineage>
        <taxon>Bacteria</taxon>
        <taxon>Bacteria division CPR3</taxon>
    </lineage>
</organism>
<sequence length="271" mass="31016">MGTIAFLALFSWYSFFKISPFHGNYKGNLLVDGNPAQFRSLEEIAAVSGSFWDQDTRIAELSGVFKGVGFNFLFYNFGNFRYAGFIPDDETNLNFSAFAYKIGLGYSLAFDKNLYFGISPQYQRFEYYNQYAEGFTMNVGLLHYITRYRFYYEIFLKDFGLSSSEDYNFPGTFNAGVGFILRPNTVVNYLYCKEIAGDGDFIAKGVIHRLGGVYSYKNMLIPSFALYLGDDLRLFNLGLKFNFLKNAFLSYNFTLRKSGFSPVHNFTVGVE</sequence>
<protein>
    <recommendedName>
        <fullName evidence="2">Type IX secretion system membrane protein PorP/SprF</fullName>
    </recommendedName>
</protein>
<name>A0A7V3J905_UNCC3</name>
<evidence type="ECO:0000313" key="1">
    <source>
        <dbReference type="EMBL" id="HFZ08560.1"/>
    </source>
</evidence>
<evidence type="ECO:0008006" key="2">
    <source>
        <dbReference type="Google" id="ProtNLM"/>
    </source>
</evidence>
<accession>A0A7V3J905</accession>